<evidence type="ECO:0000313" key="3">
    <source>
        <dbReference type="Proteomes" id="UP000002735"/>
    </source>
</evidence>
<dbReference type="HOGENOM" id="CLU_2507342_0_0_6"/>
<keyword evidence="1" id="KW-0812">Transmembrane</keyword>
<dbReference type="eggNOG" id="ENOG5030T8D">
    <property type="taxonomic scope" value="Bacteria"/>
</dbReference>
<keyword evidence="1" id="KW-1133">Transmembrane helix</keyword>
<feature type="transmembrane region" description="Helical" evidence="1">
    <location>
        <begin position="24"/>
        <end position="47"/>
    </location>
</feature>
<organism evidence="2 3">
    <name type="scientific">Dickeya chrysanthemi (strain Ech1591)</name>
    <name type="common">Dickeya zeae (strain Ech1591)</name>
    <dbReference type="NCBI Taxonomy" id="561229"/>
    <lineage>
        <taxon>Bacteria</taxon>
        <taxon>Pseudomonadati</taxon>
        <taxon>Pseudomonadota</taxon>
        <taxon>Gammaproteobacteria</taxon>
        <taxon>Enterobacterales</taxon>
        <taxon>Pectobacteriaceae</taxon>
        <taxon>Dickeya</taxon>
    </lineage>
</organism>
<accession>C6CIU3</accession>
<reference evidence="2 3" key="1">
    <citation type="submission" date="2009-06" db="EMBL/GenBank/DDBJ databases">
        <title>Complete sequence of Dickeya zeae Ech1591.</title>
        <authorList>
            <consortium name="US DOE Joint Genome Institute"/>
            <person name="Lucas S."/>
            <person name="Copeland A."/>
            <person name="Lapidus A."/>
            <person name="Glavina del Rio T."/>
            <person name="Tice H."/>
            <person name="Bruce D."/>
            <person name="Goodwin L."/>
            <person name="Pitluck S."/>
            <person name="Chertkov O."/>
            <person name="Brettin T."/>
            <person name="Detter J.C."/>
            <person name="Han C."/>
            <person name="Larimer F."/>
            <person name="Land M."/>
            <person name="Hauser L."/>
            <person name="Kyrpides N."/>
            <person name="Ovchinnikova G."/>
            <person name="Balakrishnan V."/>
            <person name="Glasner J."/>
            <person name="Perna N.T."/>
        </authorList>
    </citation>
    <scope>NUCLEOTIDE SEQUENCE [LARGE SCALE GENOMIC DNA]</scope>
    <source>
        <strain evidence="2 3">Ech1591</strain>
    </source>
</reference>
<name>C6CIU3_DICC1</name>
<evidence type="ECO:0000256" key="1">
    <source>
        <dbReference type="SAM" id="Phobius"/>
    </source>
</evidence>
<protein>
    <submittedName>
        <fullName evidence="2">Uncharacterized protein</fullName>
    </submittedName>
</protein>
<dbReference type="AlphaFoldDB" id="C6CIU3"/>
<proteinExistence type="predicted"/>
<dbReference type="STRING" id="561229.Dd1591_3373"/>
<dbReference type="Proteomes" id="UP000002735">
    <property type="component" value="Chromosome"/>
</dbReference>
<dbReference type="EMBL" id="CP001655">
    <property type="protein sequence ID" value="ACT08189.1"/>
    <property type="molecule type" value="Genomic_DNA"/>
</dbReference>
<sequence>MHLIYPSYFKLQVRWLPSLTPVTYLSKLLGIHSVAVFLQLELFWVYTAKIMYQAKNRYIFLPSDDKCKMPNKRNHVLIKRKPCFI</sequence>
<evidence type="ECO:0000313" key="2">
    <source>
        <dbReference type="EMBL" id="ACT08189.1"/>
    </source>
</evidence>
<keyword evidence="1" id="KW-0472">Membrane</keyword>
<dbReference type="KEGG" id="dze:Dd1591_3373"/>
<gene>
    <name evidence="2" type="ordered locus">Dd1591_3373</name>
</gene>